<dbReference type="InterPro" id="IPR015915">
    <property type="entry name" value="Kelch-typ_b-propeller"/>
</dbReference>
<dbReference type="GO" id="GO:0012505">
    <property type="term" value="C:endomembrane system"/>
    <property type="evidence" value="ECO:0007669"/>
    <property type="project" value="UniProtKB-SubCell"/>
</dbReference>
<dbReference type="Pfam" id="PF24681">
    <property type="entry name" value="Kelch_KLHDC2_KLHL20_DRC7"/>
    <property type="match status" value="1"/>
</dbReference>
<dbReference type="PANTHER" id="PTHR45738:SF5">
    <property type="entry name" value="POLYPHOSPHOINOSITIDE PHOSPHATASE"/>
    <property type="match status" value="1"/>
</dbReference>
<dbReference type="PANTHER" id="PTHR45738">
    <property type="entry name" value="POLYPHOSPHOINOSITIDE PHOSPHATASE"/>
    <property type="match status" value="1"/>
</dbReference>
<accession>A0A1X7TL78</accession>
<dbReference type="InterPro" id="IPR043573">
    <property type="entry name" value="Fig4-like"/>
</dbReference>
<name>A0A1X7TL78_AMPQE</name>
<dbReference type="Pfam" id="PF01344">
    <property type="entry name" value="Kelch_1"/>
    <property type="match status" value="1"/>
</dbReference>
<dbReference type="Gene3D" id="2.120.10.80">
    <property type="entry name" value="Kelch-type beta propeller"/>
    <property type="match status" value="2"/>
</dbReference>
<dbReference type="STRING" id="400682.A0A1X7TL78"/>
<evidence type="ECO:0000256" key="4">
    <source>
        <dbReference type="ARBA" id="ARBA00023136"/>
    </source>
</evidence>
<evidence type="ECO:0000256" key="2">
    <source>
        <dbReference type="ARBA" id="ARBA00022441"/>
    </source>
</evidence>
<dbReference type="OrthoDB" id="405996at2759"/>
<dbReference type="GO" id="GO:0043813">
    <property type="term" value="F:phosphatidylinositol-3,5-bisphosphate 5-phosphatase activity"/>
    <property type="evidence" value="ECO:0007669"/>
    <property type="project" value="InterPro"/>
</dbReference>
<protein>
    <recommendedName>
        <fullName evidence="5">SAC domain-containing protein</fullName>
    </recommendedName>
</protein>
<dbReference type="CDD" id="cd15873">
    <property type="entry name" value="R-SNARE_STXBP5_6"/>
    <property type="match status" value="1"/>
</dbReference>
<dbReference type="InParanoid" id="A0A1X7TL78"/>
<dbReference type="InterPro" id="IPR006652">
    <property type="entry name" value="Kelch_1"/>
</dbReference>
<keyword evidence="3" id="KW-0378">Hydrolase</keyword>
<dbReference type="GO" id="GO:0046856">
    <property type="term" value="P:phosphatidylinositol dephosphorylation"/>
    <property type="evidence" value="ECO:0007669"/>
    <property type="project" value="InterPro"/>
</dbReference>
<feature type="domain" description="SAC" evidence="5">
    <location>
        <begin position="1"/>
        <end position="336"/>
    </location>
</feature>
<organism evidence="6">
    <name type="scientific">Amphimedon queenslandica</name>
    <name type="common">Sponge</name>
    <dbReference type="NCBI Taxonomy" id="400682"/>
    <lineage>
        <taxon>Eukaryota</taxon>
        <taxon>Metazoa</taxon>
        <taxon>Porifera</taxon>
        <taxon>Demospongiae</taxon>
        <taxon>Heteroscleromorpha</taxon>
        <taxon>Haplosclerida</taxon>
        <taxon>Niphatidae</taxon>
        <taxon>Amphimedon</taxon>
    </lineage>
</organism>
<evidence type="ECO:0000256" key="3">
    <source>
        <dbReference type="ARBA" id="ARBA00022801"/>
    </source>
</evidence>
<keyword evidence="4" id="KW-0472">Membrane</keyword>
<dbReference type="EnsemblMetazoa" id="Aqu2.1.15647_001">
    <property type="protein sequence ID" value="Aqu2.1.15647_001"/>
    <property type="gene ID" value="Aqu2.1.15647"/>
</dbReference>
<evidence type="ECO:0000256" key="1">
    <source>
        <dbReference type="ARBA" id="ARBA00004308"/>
    </source>
</evidence>
<dbReference type="InterPro" id="IPR002013">
    <property type="entry name" value="SAC_dom"/>
</dbReference>
<evidence type="ECO:0000259" key="5">
    <source>
        <dbReference type="PROSITE" id="PS50275"/>
    </source>
</evidence>
<dbReference type="Pfam" id="PF02383">
    <property type="entry name" value="Syja_N"/>
    <property type="match status" value="1"/>
</dbReference>
<dbReference type="PROSITE" id="PS50275">
    <property type="entry name" value="SAC"/>
    <property type="match status" value="1"/>
</dbReference>
<keyword evidence="2" id="KW-0880">Kelch repeat</keyword>
<evidence type="ECO:0000313" key="6">
    <source>
        <dbReference type="EnsemblMetazoa" id="Aqu2.1.15647_001"/>
    </source>
</evidence>
<dbReference type="SUPFAM" id="SSF117281">
    <property type="entry name" value="Kelch motif"/>
    <property type="match status" value="1"/>
</dbReference>
<proteinExistence type="predicted"/>
<sequence>MRTSEGPMPPSCLRFIWNEYLLENLEGFVHSRWILHIICGFMSQINTSVFGHPIYFTLIARRSRNFAGTRYLKRGINDEGDVANEVTIEQIGHDASTTLHSSGRYTSYVQLRGSVPSYWSQDITTIRPKPQIRIDRATPYFIPAGMHFSHCLKRFGSPIICLNLVKSKEKRRHECLLTDELESATEYLNQFLPPEHHIQYKYLDMAKLHRKQDDLISRLERLAGECVQSTGIFHSGQEPYCHQLNPHQDYLNLKGYGYHDGFVGRSQTGIIRVNCVDCLDRTNTAQFIIGKVALGYQLYLLGLLDEPHLPFDCDTMRLFEEAYEDLGDSQAIQYGGSTLKLDKRGEDLSRIEEQTEKLASDADDFASVAERLAENLSTSEEEGSLSLQYRVHNNEKKKSVCSVVEVCHVPTGEWVQKPTTGDPPLGVRGYAAAVIRNEIFFFGGYCGHSDCYHNSLYSFNVDTFNWKELWPTTSHHGPMMKSGSSMIAIKVKDEDYLAVIGGFGSSSNNTPPQPGAQYSESYGYQRCNEVHMYRLKTGEWTSPTVTGDRPPPINGLTLTSITNTTAILFGGYDGERWSNDVYVFEFTDTSVKCTKFSNPGESVQWPKERSIHSSVLINCSSGPHILVVGGFGTSDCWLLNINKMEWKELTNIPHSVTDREYHSLSVWSETQTTHWIIEFGGETSISDTRFIEIISSTGDLVVQSVLDINKYQKRRIQDAVGKWMEEGSVDLTVTRVNMLGAPGAGKTCTQLLLLNEDPPIHDTSTPIACPAVRATRVAVCDKTIWNRKECVTKISPSTPEYYKFRDAMSLKITFEGKEDSLHLINRYTHIEVYFTGPTQHCPLVRKLLTTAIDNSSDAMHLKHNYVNAFACLSKRNRCYCIVRPREGGHIVNCTVCSVSAAISSDHWYWFESGPVENDNKTQIKQVNDQSSDENLQLDEKPQKSDLHRLFTSSAAHYSTIGTALDVDVTDLLHSPMAASDKLILVFQRWIDSNKGVTWRKVLQVCDDYPDQLGRVKADVEGFLSSDSARGGSRRGGPGSARPTQKYCAVI</sequence>
<dbReference type="Gene3D" id="1.20.5.110">
    <property type="match status" value="1"/>
</dbReference>
<comment type="subcellular location">
    <subcellularLocation>
        <location evidence="1">Endomembrane system</location>
    </subcellularLocation>
</comment>
<dbReference type="AlphaFoldDB" id="A0A1X7TL78"/>
<reference evidence="6" key="1">
    <citation type="submission" date="2017-05" db="UniProtKB">
        <authorList>
            <consortium name="EnsemblMetazoa"/>
        </authorList>
    </citation>
    <scope>IDENTIFICATION</scope>
</reference>